<dbReference type="PANTHER" id="PTHR13693">
    <property type="entry name" value="CLASS II AMINOTRANSFERASE/8-AMINO-7-OXONONANOATE SYNTHASE"/>
    <property type="match status" value="1"/>
</dbReference>
<dbReference type="AlphaFoldDB" id="A0A914RL57"/>
<evidence type="ECO:0000259" key="14">
    <source>
        <dbReference type="Pfam" id="PF00155"/>
    </source>
</evidence>
<evidence type="ECO:0000256" key="1">
    <source>
        <dbReference type="ARBA" id="ARBA00001933"/>
    </source>
</evidence>
<evidence type="ECO:0000256" key="4">
    <source>
        <dbReference type="ARBA" id="ARBA00008392"/>
    </source>
</evidence>
<comment type="similarity">
    <text evidence="4">Belongs to the class-II pyridoxal-phosphate-dependent aminotransferase family.</text>
</comment>
<keyword evidence="7" id="KW-0663">Pyridoxal phosphate</keyword>
<evidence type="ECO:0000313" key="16">
    <source>
        <dbReference type="WBParaSite" id="PEQ_0000718701-mRNA-1"/>
    </source>
</evidence>
<protein>
    <recommendedName>
        <fullName evidence="11">Serine palmitoyltransferase 1</fullName>
        <ecNumber evidence="5">2.3.1.50</ecNumber>
    </recommendedName>
    <alternativeName>
        <fullName evidence="12">Long chain base biosynthesis protein 1</fullName>
    </alternativeName>
    <alternativeName>
        <fullName evidence="13">Serine-palmitoyl-CoA transferase 1</fullName>
    </alternativeName>
</protein>
<sequence>MGHLPSGKAFEKTVAKQTILKYGIGSCGPRGFYGTVDVHLDLEKQLAEFLGCEEAVLYSYAFAAVASAIPAYAKLGDVVF</sequence>
<dbReference type="InterPro" id="IPR004839">
    <property type="entry name" value="Aminotransferase_I/II_large"/>
</dbReference>
<evidence type="ECO:0000256" key="6">
    <source>
        <dbReference type="ARBA" id="ARBA00022679"/>
    </source>
</evidence>
<dbReference type="GO" id="GO:0004758">
    <property type="term" value="F:serine C-palmitoyltransferase activity"/>
    <property type="evidence" value="ECO:0007669"/>
    <property type="project" value="UniProtKB-EC"/>
</dbReference>
<dbReference type="GO" id="GO:0046513">
    <property type="term" value="P:ceramide biosynthetic process"/>
    <property type="evidence" value="ECO:0007669"/>
    <property type="project" value="TreeGrafter"/>
</dbReference>
<dbReference type="GO" id="GO:0046512">
    <property type="term" value="P:sphingosine biosynthetic process"/>
    <property type="evidence" value="ECO:0007669"/>
    <property type="project" value="TreeGrafter"/>
</dbReference>
<dbReference type="WBParaSite" id="PEQ_0000718701-mRNA-1">
    <property type="protein sequence ID" value="PEQ_0000718701-mRNA-1"/>
    <property type="gene ID" value="PEQ_0000718701"/>
</dbReference>
<evidence type="ECO:0000256" key="8">
    <source>
        <dbReference type="ARBA" id="ARBA00022919"/>
    </source>
</evidence>
<proteinExistence type="inferred from homology"/>
<feature type="domain" description="Aminotransferase class I/classII large" evidence="14">
    <location>
        <begin position="14"/>
        <end position="77"/>
    </location>
</feature>
<name>A0A914RL57_PAREQ</name>
<evidence type="ECO:0000256" key="13">
    <source>
        <dbReference type="ARBA" id="ARBA00042649"/>
    </source>
</evidence>
<organism evidence="15 16">
    <name type="scientific">Parascaris equorum</name>
    <name type="common">Equine roundworm</name>
    <dbReference type="NCBI Taxonomy" id="6256"/>
    <lineage>
        <taxon>Eukaryota</taxon>
        <taxon>Metazoa</taxon>
        <taxon>Ecdysozoa</taxon>
        <taxon>Nematoda</taxon>
        <taxon>Chromadorea</taxon>
        <taxon>Rhabditida</taxon>
        <taxon>Spirurina</taxon>
        <taxon>Ascaridomorpha</taxon>
        <taxon>Ascaridoidea</taxon>
        <taxon>Ascarididae</taxon>
        <taxon>Parascaris</taxon>
    </lineage>
</organism>
<dbReference type="InterPro" id="IPR015424">
    <property type="entry name" value="PyrdxlP-dep_Trfase"/>
</dbReference>
<evidence type="ECO:0000313" key="15">
    <source>
        <dbReference type="Proteomes" id="UP000887564"/>
    </source>
</evidence>
<evidence type="ECO:0000256" key="5">
    <source>
        <dbReference type="ARBA" id="ARBA00013220"/>
    </source>
</evidence>
<dbReference type="GO" id="GO:0016020">
    <property type="term" value="C:membrane"/>
    <property type="evidence" value="ECO:0007669"/>
    <property type="project" value="GOC"/>
</dbReference>
<dbReference type="EC" id="2.3.1.50" evidence="5"/>
<reference evidence="16" key="1">
    <citation type="submission" date="2022-11" db="UniProtKB">
        <authorList>
            <consortium name="WormBaseParasite"/>
        </authorList>
    </citation>
    <scope>IDENTIFICATION</scope>
</reference>
<evidence type="ECO:0000256" key="2">
    <source>
        <dbReference type="ARBA" id="ARBA00004760"/>
    </source>
</evidence>
<keyword evidence="9" id="KW-0443">Lipid metabolism</keyword>
<comment type="pathway">
    <text evidence="3">Sphingolipid metabolism.</text>
</comment>
<evidence type="ECO:0000256" key="11">
    <source>
        <dbReference type="ARBA" id="ARBA00041066"/>
    </source>
</evidence>
<evidence type="ECO:0000256" key="10">
    <source>
        <dbReference type="ARBA" id="ARBA00023315"/>
    </source>
</evidence>
<comment type="pathway">
    <text evidence="2">Lipid metabolism; sphingolipid metabolism.</text>
</comment>
<dbReference type="GO" id="GO:0005783">
    <property type="term" value="C:endoplasmic reticulum"/>
    <property type="evidence" value="ECO:0007669"/>
    <property type="project" value="TreeGrafter"/>
</dbReference>
<evidence type="ECO:0000256" key="9">
    <source>
        <dbReference type="ARBA" id="ARBA00023098"/>
    </source>
</evidence>
<comment type="cofactor">
    <cofactor evidence="1">
        <name>pyridoxal 5'-phosphate</name>
        <dbReference type="ChEBI" id="CHEBI:597326"/>
    </cofactor>
</comment>
<dbReference type="Proteomes" id="UP000887564">
    <property type="component" value="Unplaced"/>
</dbReference>
<keyword evidence="6" id="KW-0808">Transferase</keyword>
<accession>A0A914RL57</accession>
<dbReference type="InterPro" id="IPR015421">
    <property type="entry name" value="PyrdxlP-dep_Trfase_major"/>
</dbReference>
<dbReference type="Gene3D" id="3.40.640.10">
    <property type="entry name" value="Type I PLP-dependent aspartate aminotransferase-like (Major domain)"/>
    <property type="match status" value="1"/>
</dbReference>
<keyword evidence="15" id="KW-1185">Reference proteome</keyword>
<keyword evidence="8" id="KW-0746">Sphingolipid metabolism</keyword>
<evidence type="ECO:0000256" key="12">
    <source>
        <dbReference type="ARBA" id="ARBA00041765"/>
    </source>
</evidence>
<dbReference type="GO" id="GO:0030170">
    <property type="term" value="F:pyridoxal phosphate binding"/>
    <property type="evidence" value="ECO:0007669"/>
    <property type="project" value="InterPro"/>
</dbReference>
<evidence type="ECO:0000256" key="3">
    <source>
        <dbReference type="ARBA" id="ARBA00004991"/>
    </source>
</evidence>
<dbReference type="Pfam" id="PF00155">
    <property type="entry name" value="Aminotran_1_2"/>
    <property type="match status" value="1"/>
</dbReference>
<keyword evidence="10" id="KW-0012">Acyltransferase</keyword>
<evidence type="ECO:0000256" key="7">
    <source>
        <dbReference type="ARBA" id="ARBA00022898"/>
    </source>
</evidence>
<dbReference type="InterPro" id="IPR050087">
    <property type="entry name" value="AON_synthase_class-II"/>
</dbReference>
<dbReference type="SUPFAM" id="SSF53383">
    <property type="entry name" value="PLP-dependent transferases"/>
    <property type="match status" value="1"/>
</dbReference>
<dbReference type="PANTHER" id="PTHR13693:SF2">
    <property type="entry name" value="SERINE PALMITOYLTRANSFERASE 1"/>
    <property type="match status" value="1"/>
</dbReference>